<dbReference type="Pfam" id="PF23952">
    <property type="entry name" value="LRR_EndoS"/>
    <property type="match status" value="1"/>
</dbReference>
<dbReference type="Gene3D" id="2.60.40.60">
    <property type="entry name" value="Cadherins"/>
    <property type="match status" value="1"/>
</dbReference>
<proteinExistence type="predicted"/>
<keyword evidence="1" id="KW-0433">Leucine-rich repeat</keyword>
<evidence type="ECO:0000256" key="1">
    <source>
        <dbReference type="ARBA" id="ARBA00022614"/>
    </source>
</evidence>
<dbReference type="GO" id="GO:0007156">
    <property type="term" value="P:homophilic cell adhesion via plasma membrane adhesion molecules"/>
    <property type="evidence" value="ECO:0007669"/>
    <property type="project" value="InterPro"/>
</dbReference>
<dbReference type="NCBIfam" id="TIGR04183">
    <property type="entry name" value="Por_Secre_tail"/>
    <property type="match status" value="1"/>
</dbReference>
<evidence type="ECO:0000259" key="4">
    <source>
        <dbReference type="PROSITE" id="PS50093"/>
    </source>
</evidence>
<dbReference type="CDD" id="cd11304">
    <property type="entry name" value="Cadherin_repeat"/>
    <property type="match status" value="1"/>
</dbReference>
<sequence>MNKFTHTLFMLLVTYGLAQSQAFVTTWKTDNPGSSNDNQITIPTTGTGYNYTVNWGDGSSDAGVTGNITHTYTSPGIYTLSISGDFPRIYFNDSGDKDKILTIEQWGAIEWTSMMNAFFGCSNVTSNASDAPNLTNVSTIQGMFSKASSFNGDLNNWDVSNVSIMYATFFRASSFNGDISNWDVSNVNNMSYMFAYASAFNQNLNDWDVSNVSNFEMMFRQATSFDQPLDEWDVSNASNFSHMFRESGFNQDLTTWITTAATNMSAMFFDNSSFNGDVSGFDMNGVTNTASMFSFADNFDQNLAGWDVSTITNMTEMFNNSGLSTTNYDNLLVGWAPQSVQSGVQFGASGTSFCHSSTERDNLINDHGWVFTDAGQECLPFITTWKTDNPGTSAANQITIPVKGGVIYNYDVDWGDGSSDTGVNGSITHTYASAGTYTVQISGDFPHIYFNFGGDKEKLLTIEQWGDIKWSSMEASFGGCTNLTSDATDAPNLSNVTSLERTFTSCSNFNGDVSNWDTSTITEMIRTFHGATIFNQDISDWNTSNVTIMQGMFQEAVIFNQDISGWDVSNLERANYMFYKATSFNQDLSGWNMSKAININSMFHEASSFNQDISGWNVSNAVRMDEMFHDASAFNQDLSSWDISSVTHMPNMFDDSGLSQINYDKILQGWAAQTVQPNVTLGALNVDYCLGSTARNTLLAGPNNWTINDGNENCVVNIPDANFKAALLANGSINTDGDPTEISYQEAEVINNLQLAGLNISDLTGIEAFTALNVLAANNNNLTSIDLTNNESLDYLSLSGNDLTEIDLSNNPTLIEVILSNNQLTEIDLGNNGQITTLWVDQNDITSIDLSNNLLLEDLRLDRNPNLSGLNISVNDQLTVLHAYSCNISNLNVSNNTLLEGLFIYGNPITAINLSGLTNLDDLRVGGLSISTLDLSDNPNLRFLRASGMGLTSLTLEGSSLVQLFVQNNNLSGALDLSMFPNLTTVRIEQNDFNELDLRNGNNVSISNFNTTSNPNLTCISVDDVAFAEANFTNIDAQTEFSTNCNAVHIPDTNFKTALLANTSINTIDDGEITFDEAEAFTGTINVANGSISDLTGIEAFINITRLFCSQNQLTALDISQNTALTVLSIRDNQISSLNLSNNVALVEVDLTSNQLTSLDVTNCPALVDLGFDNNQLTSIDLSNNASLAYLFCENNQLTELDVSNNTSLIELFCLGNEITSLDLSQHADLQYFDCNDNQLTELNIANGNNIDIQSFDATNNPNLTCITVDDVAYAEANFTDVDEAANFSTNCSNTTNDILTFSFTEQAIDAIIDDINHTVVIDVVSGTDFTNLTPTFTVSAGASANPASGVAQDFSSDFVYTVTAENPTAIQEWTVTVREENTAPSDIALDNNTIDENNDIDAVVGTFSTTDVDASDTHTYALVAGTGDSDNASFDLSGSDLIALESFDFETKASYSIRVQTDDGRGGTFEKEFTISINDVEDRSEQTITFEPIESQFFEAGSVTLSASASSGLTVSFDIVSGPATVSGNVVSFTDLGTVVVSASQAGDAEFLPAVSVEQTFEVITVTGFEEAASALLVYPNPASDVLTVQTQQENVSLRLLNLNGSEVMEVRPNVSNDISQLDNGIYFLLISNSQGVITHKIIKQ</sequence>
<dbReference type="SUPFAM" id="SSF49299">
    <property type="entry name" value="PKD domain"/>
    <property type="match status" value="2"/>
</dbReference>
<dbReference type="NCBIfam" id="TIGR02167">
    <property type="entry name" value="Liste_lipo_26"/>
    <property type="match status" value="3"/>
</dbReference>
<keyword evidence="2" id="KW-0677">Repeat</keyword>
<feature type="signal peptide" evidence="3">
    <location>
        <begin position="1"/>
        <end position="22"/>
    </location>
</feature>
<dbReference type="Gene3D" id="3.80.10.10">
    <property type="entry name" value="Ribonuclease Inhibitor"/>
    <property type="match status" value="2"/>
</dbReference>
<feature type="chain" id="PRO_5037593846" evidence="3">
    <location>
        <begin position="23"/>
        <end position="1646"/>
    </location>
</feature>
<feature type="domain" description="PKD" evidence="4">
    <location>
        <begin position="410"/>
        <end position="442"/>
    </location>
</feature>
<name>A0A975A353_9BACT</name>
<dbReference type="InterPro" id="IPR013783">
    <property type="entry name" value="Ig-like_fold"/>
</dbReference>
<protein>
    <submittedName>
        <fullName evidence="6">BspA family leucine-rich repeat surface protein</fullName>
    </submittedName>
</protein>
<dbReference type="InterPro" id="IPR015919">
    <property type="entry name" value="Cadherin-like_sf"/>
</dbReference>
<keyword evidence="3" id="KW-0732">Signal</keyword>
<dbReference type="SUPFAM" id="SSF49313">
    <property type="entry name" value="Cadherin-like"/>
    <property type="match status" value="1"/>
</dbReference>
<dbReference type="InterPro" id="IPR026444">
    <property type="entry name" value="Secre_tail"/>
</dbReference>
<reference evidence="6" key="1">
    <citation type="submission" date="2021-02" db="EMBL/GenBank/DDBJ databases">
        <title>Fulvivirga sp. S481 isolated from sea water.</title>
        <authorList>
            <person name="Bae S.S."/>
            <person name="Baek K."/>
        </authorList>
    </citation>
    <scope>NUCLEOTIDE SEQUENCE</scope>
    <source>
        <strain evidence="6">S481</strain>
    </source>
</reference>
<gene>
    <name evidence="6" type="ORF">JR347_09230</name>
</gene>
<dbReference type="InterPro" id="IPR001611">
    <property type="entry name" value="Leu-rich_rpt"/>
</dbReference>
<feature type="domain" description="Cadherin" evidence="5">
    <location>
        <begin position="1394"/>
        <end position="1495"/>
    </location>
</feature>
<evidence type="ECO:0000259" key="5">
    <source>
        <dbReference type="PROSITE" id="PS50268"/>
    </source>
</evidence>
<dbReference type="PANTHER" id="PTHR47566">
    <property type="match status" value="1"/>
</dbReference>
<dbReference type="InterPro" id="IPR052574">
    <property type="entry name" value="CDIRP"/>
</dbReference>
<evidence type="ECO:0000313" key="6">
    <source>
        <dbReference type="EMBL" id="QSE99252.1"/>
    </source>
</evidence>
<dbReference type="InterPro" id="IPR002126">
    <property type="entry name" value="Cadherin-like_dom"/>
</dbReference>
<keyword evidence="7" id="KW-1185">Reference proteome</keyword>
<dbReference type="EMBL" id="CP070608">
    <property type="protein sequence ID" value="QSE99252.1"/>
    <property type="molecule type" value="Genomic_DNA"/>
</dbReference>
<dbReference type="PANTHER" id="PTHR47566:SF1">
    <property type="entry name" value="PROTEIN NUD1"/>
    <property type="match status" value="1"/>
</dbReference>
<dbReference type="InterPro" id="IPR011889">
    <property type="entry name" value="Liste_lipo_26"/>
</dbReference>
<dbReference type="SUPFAM" id="SSF141571">
    <property type="entry name" value="Pentapeptide repeat-like"/>
    <property type="match status" value="1"/>
</dbReference>
<accession>A0A975A353</accession>
<dbReference type="GO" id="GO:0016020">
    <property type="term" value="C:membrane"/>
    <property type="evidence" value="ECO:0007669"/>
    <property type="project" value="InterPro"/>
</dbReference>
<dbReference type="InterPro" id="IPR032675">
    <property type="entry name" value="LRR_dom_sf"/>
</dbReference>
<evidence type="ECO:0000313" key="7">
    <source>
        <dbReference type="Proteomes" id="UP000662783"/>
    </source>
</evidence>
<feature type="domain" description="PKD" evidence="4">
    <location>
        <begin position="45"/>
        <end position="83"/>
    </location>
</feature>
<dbReference type="PROSITE" id="PS50093">
    <property type="entry name" value="PKD"/>
    <property type="match status" value="2"/>
</dbReference>
<dbReference type="RefSeq" id="WP_205723763.1">
    <property type="nucleotide sequence ID" value="NZ_CP070608.1"/>
</dbReference>
<organism evidence="6 7">
    <name type="scientific">Fulvivirga lutea</name>
    <dbReference type="NCBI Taxonomy" id="2810512"/>
    <lineage>
        <taxon>Bacteria</taxon>
        <taxon>Pseudomonadati</taxon>
        <taxon>Bacteroidota</taxon>
        <taxon>Cytophagia</taxon>
        <taxon>Cytophagales</taxon>
        <taxon>Fulvivirgaceae</taxon>
        <taxon>Fulvivirga</taxon>
    </lineage>
</organism>
<dbReference type="Gene3D" id="2.60.40.10">
    <property type="entry name" value="Immunoglobulins"/>
    <property type="match status" value="2"/>
</dbReference>
<dbReference type="InterPro" id="IPR035986">
    <property type="entry name" value="PKD_dom_sf"/>
</dbReference>
<dbReference type="KEGG" id="fuv:JR347_09230"/>
<dbReference type="SUPFAM" id="SSF52058">
    <property type="entry name" value="L domain-like"/>
    <property type="match status" value="2"/>
</dbReference>
<dbReference type="Pfam" id="PF03382">
    <property type="entry name" value="DUF285"/>
    <property type="match status" value="2"/>
</dbReference>
<dbReference type="InterPro" id="IPR000601">
    <property type="entry name" value="PKD_dom"/>
</dbReference>
<dbReference type="PROSITE" id="PS51450">
    <property type="entry name" value="LRR"/>
    <property type="match status" value="1"/>
</dbReference>
<dbReference type="GO" id="GO:0035591">
    <property type="term" value="F:signaling adaptor activity"/>
    <property type="evidence" value="ECO:0007669"/>
    <property type="project" value="TreeGrafter"/>
</dbReference>
<dbReference type="InterPro" id="IPR005046">
    <property type="entry name" value="DUF285"/>
</dbReference>
<dbReference type="GO" id="GO:0005509">
    <property type="term" value="F:calcium ion binding"/>
    <property type="evidence" value="ECO:0007669"/>
    <property type="project" value="InterPro"/>
</dbReference>
<dbReference type="Pfam" id="PF18962">
    <property type="entry name" value="Por_Secre_tail"/>
    <property type="match status" value="1"/>
</dbReference>
<dbReference type="Proteomes" id="UP000662783">
    <property type="component" value="Chromosome"/>
</dbReference>
<dbReference type="CDD" id="cd00146">
    <property type="entry name" value="PKD"/>
    <property type="match status" value="2"/>
</dbReference>
<dbReference type="PROSITE" id="PS50268">
    <property type="entry name" value="CADHERIN_2"/>
    <property type="match status" value="1"/>
</dbReference>
<evidence type="ECO:0000256" key="3">
    <source>
        <dbReference type="SAM" id="SignalP"/>
    </source>
</evidence>
<evidence type="ECO:0000256" key="2">
    <source>
        <dbReference type="ARBA" id="ARBA00022737"/>
    </source>
</evidence>